<dbReference type="STRING" id="471854.Dfer_4659"/>
<sequence length="70" mass="8039">MLFESWLIAFENPSINEIAIRRSHFRRKKSVRLIPIIHSVYVKKRWGGHSTARMCFGAPLQGIGEMQNAG</sequence>
<name>C6W4N6_DYAFD</name>
<dbReference type="AlphaFoldDB" id="C6W4N6"/>
<dbReference type="KEGG" id="dfe:Dfer_4659"/>
<reference evidence="1 2" key="1">
    <citation type="journal article" date="2009" name="Stand. Genomic Sci.">
        <title>Complete genome sequence of Dyadobacter fermentans type strain (NS114).</title>
        <authorList>
            <person name="Lang E."/>
            <person name="Lapidus A."/>
            <person name="Chertkov O."/>
            <person name="Brettin T."/>
            <person name="Detter J.C."/>
            <person name="Han C."/>
            <person name="Copeland A."/>
            <person name="Glavina Del Rio T."/>
            <person name="Nolan M."/>
            <person name="Chen F."/>
            <person name="Lucas S."/>
            <person name="Tice H."/>
            <person name="Cheng J.F."/>
            <person name="Land M."/>
            <person name="Hauser L."/>
            <person name="Chang Y.J."/>
            <person name="Jeffries C.D."/>
            <person name="Kopitz M."/>
            <person name="Bruce D."/>
            <person name="Goodwin L."/>
            <person name="Pitluck S."/>
            <person name="Ovchinnikova G."/>
            <person name="Pati A."/>
            <person name="Ivanova N."/>
            <person name="Mavrommatis K."/>
            <person name="Chen A."/>
            <person name="Palaniappan K."/>
            <person name="Chain P."/>
            <person name="Bristow J."/>
            <person name="Eisen J.A."/>
            <person name="Markowitz V."/>
            <person name="Hugenholtz P."/>
            <person name="Goker M."/>
            <person name="Rohde M."/>
            <person name="Kyrpides N.C."/>
            <person name="Klenk H.P."/>
        </authorList>
    </citation>
    <scope>NUCLEOTIDE SEQUENCE [LARGE SCALE GENOMIC DNA]</scope>
    <source>
        <strain evidence="2">ATCC 700827 / DSM 18053 / CIP 107007 / KCTC 52180 / NS114</strain>
    </source>
</reference>
<dbReference type="EMBL" id="CP001619">
    <property type="protein sequence ID" value="ACT95860.1"/>
    <property type="molecule type" value="Genomic_DNA"/>
</dbReference>
<evidence type="ECO:0000313" key="1">
    <source>
        <dbReference type="EMBL" id="ACT95860.1"/>
    </source>
</evidence>
<keyword evidence="2" id="KW-1185">Reference proteome</keyword>
<dbReference type="HOGENOM" id="CLU_2751341_0_0_10"/>
<gene>
    <name evidence="1" type="ordered locus">Dfer_4659</name>
</gene>
<organism evidence="1 2">
    <name type="scientific">Dyadobacter fermentans (strain ATCC 700827 / DSM 18053 / CIP 107007 / KCTC 52180 / NS114)</name>
    <dbReference type="NCBI Taxonomy" id="471854"/>
    <lineage>
        <taxon>Bacteria</taxon>
        <taxon>Pseudomonadati</taxon>
        <taxon>Bacteroidota</taxon>
        <taxon>Cytophagia</taxon>
        <taxon>Cytophagales</taxon>
        <taxon>Spirosomataceae</taxon>
        <taxon>Dyadobacter</taxon>
    </lineage>
</organism>
<proteinExistence type="predicted"/>
<protein>
    <submittedName>
        <fullName evidence="1">Uncharacterized protein</fullName>
    </submittedName>
</protein>
<evidence type="ECO:0000313" key="2">
    <source>
        <dbReference type="Proteomes" id="UP000002011"/>
    </source>
</evidence>
<dbReference type="Proteomes" id="UP000002011">
    <property type="component" value="Chromosome"/>
</dbReference>
<accession>C6W4N6</accession>